<evidence type="ECO:0008006" key="3">
    <source>
        <dbReference type="Google" id="ProtNLM"/>
    </source>
</evidence>
<protein>
    <recommendedName>
        <fullName evidence="3">BspA family leucine-rich repeat surface protein</fullName>
    </recommendedName>
</protein>
<accession>A0A9W7DPE4</accession>
<dbReference type="InterPro" id="IPR011889">
    <property type="entry name" value="Liste_lipo_26"/>
</dbReference>
<comment type="caution">
    <text evidence="1">The sequence shown here is derived from an EMBL/GenBank/DDBJ whole genome shotgun (WGS) entry which is preliminary data.</text>
</comment>
<name>A0A9W7DPE4_9STRA</name>
<keyword evidence="2" id="KW-1185">Reference proteome</keyword>
<dbReference type="AlphaFoldDB" id="A0A9W7DPE4"/>
<sequence length="196" mass="22111">MKVDEKEAAKFESKNKKFNNESLGAAVKEWCKDKVAAAKAAAAWKAIAEDNTTLPKSKMKDLLGELGENFHGDELEIQIEKCGGFDLQRDKFVTWYREFVKEVLQERSGECIALQNLGPIRDWDTSEVTSMEKLFGVNDDGAGKAAETFNDDISRWNVGRVENMDQMFLGCSTFDQDLSGWNVENVQTMNWMFASA</sequence>
<evidence type="ECO:0000313" key="1">
    <source>
        <dbReference type="EMBL" id="GMH49757.1"/>
    </source>
</evidence>
<organism evidence="1 2">
    <name type="scientific">Triparma laevis f. longispina</name>
    <dbReference type="NCBI Taxonomy" id="1714387"/>
    <lineage>
        <taxon>Eukaryota</taxon>
        <taxon>Sar</taxon>
        <taxon>Stramenopiles</taxon>
        <taxon>Ochrophyta</taxon>
        <taxon>Bolidophyceae</taxon>
        <taxon>Parmales</taxon>
        <taxon>Triparmaceae</taxon>
        <taxon>Triparma</taxon>
    </lineage>
</organism>
<reference evidence="2" key="1">
    <citation type="journal article" date="2023" name="Commun. Biol.">
        <title>Genome analysis of Parmales, the sister group of diatoms, reveals the evolutionary specialization of diatoms from phago-mixotrophs to photoautotrophs.</title>
        <authorList>
            <person name="Ban H."/>
            <person name="Sato S."/>
            <person name="Yoshikawa S."/>
            <person name="Yamada K."/>
            <person name="Nakamura Y."/>
            <person name="Ichinomiya M."/>
            <person name="Sato N."/>
            <person name="Blanc-Mathieu R."/>
            <person name="Endo H."/>
            <person name="Kuwata A."/>
            <person name="Ogata H."/>
        </authorList>
    </citation>
    <scope>NUCLEOTIDE SEQUENCE [LARGE SCALE GENOMIC DNA]</scope>
    <source>
        <strain evidence="2">NIES 3700</strain>
    </source>
</reference>
<evidence type="ECO:0000313" key="2">
    <source>
        <dbReference type="Proteomes" id="UP001165122"/>
    </source>
</evidence>
<dbReference type="EMBL" id="BRXW01000391">
    <property type="protein sequence ID" value="GMH49757.1"/>
    <property type="molecule type" value="Genomic_DNA"/>
</dbReference>
<dbReference type="NCBIfam" id="TIGR02167">
    <property type="entry name" value="Liste_lipo_26"/>
    <property type="match status" value="1"/>
</dbReference>
<dbReference type="OrthoDB" id="46911at2759"/>
<proteinExistence type="predicted"/>
<gene>
    <name evidence="1" type="ORF">TrLO_g7306</name>
</gene>
<dbReference type="Pfam" id="PF03382">
    <property type="entry name" value="DUF285"/>
    <property type="match status" value="1"/>
</dbReference>
<dbReference type="InterPro" id="IPR005046">
    <property type="entry name" value="DUF285"/>
</dbReference>
<dbReference type="Proteomes" id="UP001165122">
    <property type="component" value="Unassembled WGS sequence"/>
</dbReference>